<reference evidence="3" key="1">
    <citation type="journal article" date="2019" name="Int. J. Syst. Evol. Microbiol.">
        <title>The Global Catalogue of Microorganisms (GCM) 10K type strain sequencing project: providing services to taxonomists for standard genome sequencing and annotation.</title>
        <authorList>
            <consortium name="The Broad Institute Genomics Platform"/>
            <consortium name="The Broad Institute Genome Sequencing Center for Infectious Disease"/>
            <person name="Wu L."/>
            <person name="Ma J."/>
        </authorList>
    </citation>
    <scope>NUCLEOTIDE SEQUENCE [LARGE SCALE GENOMIC DNA]</scope>
    <source>
        <strain evidence="3">TISTR 1535</strain>
    </source>
</reference>
<sequence>MRTFSEIHSITEVDQFIRSNQLALLFVSRTNCSVCHGLMPQVQELMDHYPEIQLGHINADHMEEVAGHFSIFTVPVILVFVDGKEYIREARIVHMDRFEEKLDRIYKNIAQ</sequence>
<dbReference type="InterPro" id="IPR036249">
    <property type="entry name" value="Thioredoxin-like_sf"/>
</dbReference>
<dbReference type="Proteomes" id="UP001597502">
    <property type="component" value="Unassembled WGS sequence"/>
</dbReference>
<dbReference type="CDD" id="cd02947">
    <property type="entry name" value="TRX_family"/>
    <property type="match status" value="1"/>
</dbReference>
<protein>
    <submittedName>
        <fullName evidence="2">Thioredoxin family protein</fullName>
    </submittedName>
</protein>
<name>A0ABW5V3G6_9BACI</name>
<dbReference type="SUPFAM" id="SSF52833">
    <property type="entry name" value="Thioredoxin-like"/>
    <property type="match status" value="1"/>
</dbReference>
<organism evidence="2 3">
    <name type="scientific">Lentibacillus juripiscarius</name>
    <dbReference type="NCBI Taxonomy" id="257446"/>
    <lineage>
        <taxon>Bacteria</taxon>
        <taxon>Bacillati</taxon>
        <taxon>Bacillota</taxon>
        <taxon>Bacilli</taxon>
        <taxon>Bacillales</taxon>
        <taxon>Bacillaceae</taxon>
        <taxon>Lentibacillus</taxon>
    </lineage>
</organism>
<evidence type="ECO:0000259" key="1">
    <source>
        <dbReference type="Pfam" id="PF00085"/>
    </source>
</evidence>
<dbReference type="InterPro" id="IPR013766">
    <property type="entry name" value="Thioredoxin_domain"/>
</dbReference>
<dbReference type="RefSeq" id="WP_382391043.1">
    <property type="nucleotide sequence ID" value="NZ_JBHUNA010000005.1"/>
</dbReference>
<accession>A0ABW5V3G6</accession>
<dbReference type="Pfam" id="PF00085">
    <property type="entry name" value="Thioredoxin"/>
    <property type="match status" value="1"/>
</dbReference>
<feature type="domain" description="Thioredoxin" evidence="1">
    <location>
        <begin position="13"/>
        <end position="87"/>
    </location>
</feature>
<gene>
    <name evidence="2" type="ORF">ACFSUO_03220</name>
</gene>
<comment type="caution">
    <text evidence="2">The sequence shown here is derived from an EMBL/GenBank/DDBJ whole genome shotgun (WGS) entry which is preliminary data.</text>
</comment>
<proteinExistence type="predicted"/>
<dbReference type="Gene3D" id="3.40.30.10">
    <property type="entry name" value="Glutaredoxin"/>
    <property type="match status" value="1"/>
</dbReference>
<evidence type="ECO:0000313" key="3">
    <source>
        <dbReference type="Proteomes" id="UP001597502"/>
    </source>
</evidence>
<evidence type="ECO:0000313" key="2">
    <source>
        <dbReference type="EMBL" id="MFD2759995.1"/>
    </source>
</evidence>
<dbReference type="EMBL" id="JBHUNA010000005">
    <property type="protein sequence ID" value="MFD2759995.1"/>
    <property type="molecule type" value="Genomic_DNA"/>
</dbReference>
<keyword evidence="3" id="KW-1185">Reference proteome</keyword>